<protein>
    <recommendedName>
        <fullName evidence="3">LysM domain-containing protein</fullName>
    </recommendedName>
</protein>
<evidence type="ECO:0000256" key="1">
    <source>
        <dbReference type="SAM" id="MobiDB-lite"/>
    </source>
</evidence>
<evidence type="ECO:0000313" key="4">
    <source>
        <dbReference type="EMBL" id="ACV69375.1"/>
    </source>
</evidence>
<dbReference type="AlphaFoldDB" id="C8X4A1"/>
<dbReference type="OrthoDB" id="370541at2"/>
<organism evidence="4 5">
    <name type="scientific">Desulfohalobium retbaense (strain ATCC 49708 / DSM 5692 / JCM 16813 / HR100)</name>
    <dbReference type="NCBI Taxonomy" id="485915"/>
    <lineage>
        <taxon>Bacteria</taxon>
        <taxon>Pseudomonadati</taxon>
        <taxon>Thermodesulfobacteriota</taxon>
        <taxon>Desulfovibrionia</taxon>
        <taxon>Desulfovibrionales</taxon>
        <taxon>Desulfohalobiaceae</taxon>
        <taxon>Desulfohalobium</taxon>
    </lineage>
</organism>
<reference evidence="5" key="1">
    <citation type="submission" date="2009-09" db="EMBL/GenBank/DDBJ databases">
        <title>The complete chromosome of Desulfohalobium retbaense DSM 5692.</title>
        <authorList>
            <consortium name="US DOE Joint Genome Institute (JGI-PGF)"/>
            <person name="Lucas S."/>
            <person name="Copeland A."/>
            <person name="Lapidus A."/>
            <person name="Glavina del Rio T."/>
            <person name="Dalin E."/>
            <person name="Tice H."/>
            <person name="Bruce D."/>
            <person name="Goodwin L."/>
            <person name="Pitluck S."/>
            <person name="Kyrpides N."/>
            <person name="Mavromatis K."/>
            <person name="Ivanova N."/>
            <person name="Mikhailova N."/>
            <person name="Munk A.C."/>
            <person name="Brettin T."/>
            <person name="Detter J.C."/>
            <person name="Han C."/>
            <person name="Tapia R."/>
            <person name="Larimer F."/>
            <person name="Land M."/>
            <person name="Hauser L."/>
            <person name="Markowitz V."/>
            <person name="Cheng J.-F."/>
            <person name="Hugenholtz P."/>
            <person name="Woyke T."/>
            <person name="Wu D."/>
            <person name="Spring S."/>
            <person name="Klenk H.-P."/>
            <person name="Eisen J.A."/>
        </authorList>
    </citation>
    <scope>NUCLEOTIDE SEQUENCE [LARGE SCALE GENOMIC DNA]</scope>
    <source>
        <strain evidence="5">DSM 5692</strain>
    </source>
</reference>
<dbReference type="InterPro" id="IPR052196">
    <property type="entry name" value="Bact_Kbp"/>
</dbReference>
<sequence length="167" mass="19200">MKRSIWAILLVLVIFSVGCASKKVTSTPSQPEPEKEVQQPQEPEPKQEVTISEPEPPAPTPMELYADKYASLPTQHKVEKGECLWWIAEYKQIYNDPFMWPLIYKANRDQIQDPDLIYPNQVFSIPRDFSKNQLTESRRQAGAPKPYLPPRDANVPADMRSELGWGF</sequence>
<name>C8X4A1_DESRD</name>
<dbReference type="HOGENOM" id="CLU_1657992_0_0_7"/>
<gene>
    <name evidence="4" type="ordered locus">Dret_2091</name>
</gene>
<feature type="signal peptide" evidence="2">
    <location>
        <begin position="1"/>
        <end position="22"/>
    </location>
</feature>
<keyword evidence="2" id="KW-0732">Signal</keyword>
<accession>C8X4A1</accession>
<dbReference type="Gene3D" id="3.10.350.10">
    <property type="entry name" value="LysM domain"/>
    <property type="match status" value="1"/>
</dbReference>
<reference evidence="4 5" key="2">
    <citation type="journal article" date="2010" name="Stand. Genomic Sci.">
        <title>Complete genome sequence of Desulfohalobium retbaense type strain (HR(100)).</title>
        <authorList>
            <person name="Spring S."/>
            <person name="Nolan M."/>
            <person name="Lapidus A."/>
            <person name="Glavina Del Rio T."/>
            <person name="Copeland A."/>
            <person name="Tice H."/>
            <person name="Cheng J.F."/>
            <person name="Lucas S."/>
            <person name="Land M."/>
            <person name="Chen F."/>
            <person name="Bruce D."/>
            <person name="Goodwin L."/>
            <person name="Pitluck S."/>
            <person name="Ivanova N."/>
            <person name="Mavromatis K."/>
            <person name="Mikhailova N."/>
            <person name="Pati A."/>
            <person name="Chen A."/>
            <person name="Palaniappan K."/>
            <person name="Hauser L."/>
            <person name="Chang Y.J."/>
            <person name="Jeffries C.D."/>
            <person name="Munk C."/>
            <person name="Kiss H."/>
            <person name="Chain P."/>
            <person name="Han C."/>
            <person name="Brettin T."/>
            <person name="Detter J.C."/>
            <person name="Schuler E."/>
            <person name="Goker M."/>
            <person name="Rohde M."/>
            <person name="Bristow J."/>
            <person name="Eisen J.A."/>
            <person name="Markowitz V."/>
            <person name="Hugenholtz P."/>
            <person name="Kyrpides N.C."/>
            <person name="Klenk H.P."/>
        </authorList>
    </citation>
    <scope>NUCLEOTIDE SEQUENCE [LARGE SCALE GENOMIC DNA]</scope>
    <source>
        <strain evidence="4 5">DSM 5692</strain>
    </source>
</reference>
<feature type="chain" id="PRO_5002992804" description="LysM domain-containing protein" evidence="2">
    <location>
        <begin position="23"/>
        <end position="167"/>
    </location>
</feature>
<dbReference type="PANTHER" id="PTHR34700">
    <property type="entry name" value="POTASSIUM BINDING PROTEIN KBP"/>
    <property type="match status" value="1"/>
</dbReference>
<dbReference type="InterPro" id="IPR036779">
    <property type="entry name" value="LysM_dom_sf"/>
</dbReference>
<keyword evidence="5" id="KW-1185">Reference proteome</keyword>
<dbReference type="InterPro" id="IPR018392">
    <property type="entry name" value="LysM"/>
</dbReference>
<dbReference type="RefSeq" id="WP_015752516.1">
    <property type="nucleotide sequence ID" value="NC_013223.1"/>
</dbReference>
<evidence type="ECO:0000313" key="5">
    <source>
        <dbReference type="Proteomes" id="UP000001052"/>
    </source>
</evidence>
<dbReference type="STRING" id="485915.Dret_2091"/>
<dbReference type="eggNOG" id="COG1652">
    <property type="taxonomic scope" value="Bacteria"/>
</dbReference>
<feature type="domain" description="LysM" evidence="3">
    <location>
        <begin position="74"/>
        <end position="125"/>
    </location>
</feature>
<feature type="compositionally biased region" description="Basic and acidic residues" evidence="1">
    <location>
        <begin position="32"/>
        <end position="47"/>
    </location>
</feature>
<dbReference type="PANTHER" id="PTHR34700:SF4">
    <property type="entry name" value="PHAGE-LIKE ELEMENT PBSX PROTEIN XKDP"/>
    <property type="match status" value="1"/>
</dbReference>
<dbReference type="CDD" id="cd00118">
    <property type="entry name" value="LysM"/>
    <property type="match status" value="1"/>
</dbReference>
<dbReference type="PROSITE" id="PS51257">
    <property type="entry name" value="PROKAR_LIPOPROTEIN"/>
    <property type="match status" value="1"/>
</dbReference>
<dbReference type="Proteomes" id="UP000001052">
    <property type="component" value="Chromosome"/>
</dbReference>
<feature type="region of interest" description="Disordered" evidence="1">
    <location>
        <begin position="129"/>
        <end position="157"/>
    </location>
</feature>
<dbReference type="KEGG" id="drt:Dret_2091"/>
<dbReference type="EMBL" id="CP001734">
    <property type="protein sequence ID" value="ACV69375.1"/>
    <property type="molecule type" value="Genomic_DNA"/>
</dbReference>
<evidence type="ECO:0000259" key="3">
    <source>
        <dbReference type="PROSITE" id="PS51782"/>
    </source>
</evidence>
<dbReference type="PROSITE" id="PS51782">
    <property type="entry name" value="LYSM"/>
    <property type="match status" value="1"/>
</dbReference>
<evidence type="ECO:0000256" key="2">
    <source>
        <dbReference type="SAM" id="SignalP"/>
    </source>
</evidence>
<feature type="region of interest" description="Disordered" evidence="1">
    <location>
        <begin position="23"/>
        <end position="64"/>
    </location>
</feature>
<proteinExistence type="predicted"/>